<proteinExistence type="predicted"/>
<dbReference type="AlphaFoldDB" id="A0A9D4KQD7"/>
<protein>
    <submittedName>
        <fullName evidence="1">Uncharacterized protein</fullName>
    </submittedName>
</protein>
<reference evidence="1" key="1">
    <citation type="journal article" date="2019" name="bioRxiv">
        <title>The Genome of the Zebra Mussel, Dreissena polymorpha: A Resource for Invasive Species Research.</title>
        <authorList>
            <person name="McCartney M.A."/>
            <person name="Auch B."/>
            <person name="Kono T."/>
            <person name="Mallez S."/>
            <person name="Zhang Y."/>
            <person name="Obille A."/>
            <person name="Becker A."/>
            <person name="Abrahante J.E."/>
            <person name="Garbe J."/>
            <person name="Badalamenti J.P."/>
            <person name="Herman A."/>
            <person name="Mangelson H."/>
            <person name="Liachko I."/>
            <person name="Sullivan S."/>
            <person name="Sone E.D."/>
            <person name="Koren S."/>
            <person name="Silverstein K.A.T."/>
            <person name="Beckman K.B."/>
            <person name="Gohl D.M."/>
        </authorList>
    </citation>
    <scope>NUCLEOTIDE SEQUENCE</scope>
    <source>
        <strain evidence="1">Duluth1</strain>
        <tissue evidence="1">Whole animal</tissue>
    </source>
</reference>
<accession>A0A9D4KQD7</accession>
<name>A0A9D4KQD7_DREPO</name>
<dbReference type="EMBL" id="JAIWYP010000004">
    <property type="protein sequence ID" value="KAH3843432.1"/>
    <property type="molecule type" value="Genomic_DNA"/>
</dbReference>
<reference evidence="1" key="2">
    <citation type="submission" date="2020-11" db="EMBL/GenBank/DDBJ databases">
        <authorList>
            <person name="McCartney M.A."/>
            <person name="Auch B."/>
            <person name="Kono T."/>
            <person name="Mallez S."/>
            <person name="Becker A."/>
            <person name="Gohl D.M."/>
            <person name="Silverstein K.A.T."/>
            <person name="Koren S."/>
            <person name="Bechman K.B."/>
            <person name="Herman A."/>
            <person name="Abrahante J.E."/>
            <person name="Garbe J."/>
        </authorList>
    </citation>
    <scope>NUCLEOTIDE SEQUENCE</scope>
    <source>
        <strain evidence="1">Duluth1</strain>
        <tissue evidence="1">Whole animal</tissue>
    </source>
</reference>
<organism evidence="1 2">
    <name type="scientific">Dreissena polymorpha</name>
    <name type="common">Zebra mussel</name>
    <name type="synonym">Mytilus polymorpha</name>
    <dbReference type="NCBI Taxonomy" id="45954"/>
    <lineage>
        <taxon>Eukaryota</taxon>
        <taxon>Metazoa</taxon>
        <taxon>Spiralia</taxon>
        <taxon>Lophotrochozoa</taxon>
        <taxon>Mollusca</taxon>
        <taxon>Bivalvia</taxon>
        <taxon>Autobranchia</taxon>
        <taxon>Heteroconchia</taxon>
        <taxon>Euheterodonta</taxon>
        <taxon>Imparidentia</taxon>
        <taxon>Neoheterodontei</taxon>
        <taxon>Myida</taxon>
        <taxon>Dreissenoidea</taxon>
        <taxon>Dreissenidae</taxon>
        <taxon>Dreissena</taxon>
    </lineage>
</organism>
<evidence type="ECO:0000313" key="1">
    <source>
        <dbReference type="EMBL" id="KAH3843432.1"/>
    </source>
</evidence>
<dbReference type="Proteomes" id="UP000828390">
    <property type="component" value="Unassembled WGS sequence"/>
</dbReference>
<gene>
    <name evidence="1" type="ORF">DPMN_116951</name>
</gene>
<sequence length="108" mass="12362">MRDKAVNVSNEAVLNCISESDCYVLDGCSLLHRLRWKNGDTNTAIAESYADFTNKQLVFDGYEGVPSIKDITHQRQRENRNSSISFNKEQNDHAKVRTFYLVTKTMQA</sequence>
<keyword evidence="2" id="KW-1185">Reference proteome</keyword>
<comment type="caution">
    <text evidence="1">The sequence shown here is derived from an EMBL/GenBank/DDBJ whole genome shotgun (WGS) entry which is preliminary data.</text>
</comment>
<evidence type="ECO:0000313" key="2">
    <source>
        <dbReference type="Proteomes" id="UP000828390"/>
    </source>
</evidence>